<keyword evidence="2" id="KW-1185">Reference proteome</keyword>
<dbReference type="Proteomes" id="UP000239047">
    <property type="component" value="Unassembled WGS sequence"/>
</dbReference>
<evidence type="ECO:0000313" key="2">
    <source>
        <dbReference type="Proteomes" id="UP000239047"/>
    </source>
</evidence>
<evidence type="ECO:0000313" key="1">
    <source>
        <dbReference type="EMBL" id="PPA69565.1"/>
    </source>
</evidence>
<accession>A0A2S5G9F1</accession>
<sequence>MEILMIKLHANREDQPMNGIMLLNKHLPLTCTEHCPNFQLAHLTEYVQANGINLAILNPEQVHPYYTIPYALLHDLKKKQARLDCLMMYSYETIASYDYGFSENWAELQSYFKEIRYLA</sequence>
<name>A0A2S5G9F1_9BACL</name>
<proteinExistence type="predicted"/>
<dbReference type="EMBL" id="PREZ01000005">
    <property type="protein sequence ID" value="PPA69565.1"/>
    <property type="molecule type" value="Genomic_DNA"/>
</dbReference>
<gene>
    <name evidence="1" type="ORF">C4B60_13535</name>
</gene>
<organism evidence="1 2">
    <name type="scientific">Jeotgalibacillus proteolyticus</name>
    <dbReference type="NCBI Taxonomy" id="2082395"/>
    <lineage>
        <taxon>Bacteria</taxon>
        <taxon>Bacillati</taxon>
        <taxon>Bacillota</taxon>
        <taxon>Bacilli</taxon>
        <taxon>Bacillales</taxon>
        <taxon>Caryophanaceae</taxon>
        <taxon>Jeotgalibacillus</taxon>
    </lineage>
</organism>
<comment type="caution">
    <text evidence="1">The sequence shown here is derived from an EMBL/GenBank/DDBJ whole genome shotgun (WGS) entry which is preliminary data.</text>
</comment>
<dbReference type="AlphaFoldDB" id="A0A2S5G9F1"/>
<protein>
    <submittedName>
        <fullName evidence="1">Uncharacterized protein</fullName>
    </submittedName>
</protein>
<reference evidence="1 2" key="1">
    <citation type="submission" date="2018-02" db="EMBL/GenBank/DDBJ databases">
        <title>Jeotgalibacillus proteolyticum sp. nov. a protease producing bacterium isolated from ocean sediments of Laizhou Bay.</title>
        <authorList>
            <person name="Li Y."/>
        </authorList>
    </citation>
    <scope>NUCLEOTIDE SEQUENCE [LARGE SCALE GENOMIC DNA]</scope>
    <source>
        <strain evidence="1 2">22-7</strain>
    </source>
</reference>